<dbReference type="EMBL" id="BLIP01000002">
    <property type="protein sequence ID" value="GFE25714.1"/>
    <property type="molecule type" value="Genomic_DNA"/>
</dbReference>
<gene>
    <name evidence="1" type="ORF">Sliba_61670</name>
</gene>
<proteinExistence type="predicted"/>
<name>A0A640TR38_STRNI</name>
<organism evidence="1 2">
    <name type="scientific">Streptomyces nigrescens</name>
    <dbReference type="NCBI Taxonomy" id="1920"/>
    <lineage>
        <taxon>Bacteria</taxon>
        <taxon>Bacillati</taxon>
        <taxon>Actinomycetota</taxon>
        <taxon>Actinomycetes</taxon>
        <taxon>Kitasatosporales</taxon>
        <taxon>Streptomycetaceae</taxon>
        <taxon>Streptomyces</taxon>
    </lineage>
</organism>
<dbReference type="AlphaFoldDB" id="A0A640TR38"/>
<sequence>MVDEIRAYIESVDDAVAASLGRVRMANGRRMELSLQELAQMVGAETDGRRDASRPADGDFR</sequence>
<protein>
    <submittedName>
        <fullName evidence="1">Uncharacterized protein</fullName>
    </submittedName>
</protein>
<evidence type="ECO:0000313" key="2">
    <source>
        <dbReference type="Proteomes" id="UP000429552"/>
    </source>
</evidence>
<comment type="caution">
    <text evidence="1">The sequence shown here is derived from an EMBL/GenBank/DDBJ whole genome shotgun (WGS) entry which is preliminary data.</text>
</comment>
<accession>A0A640TR38</accession>
<dbReference type="Proteomes" id="UP000429552">
    <property type="component" value="Unassembled WGS sequence"/>
</dbReference>
<evidence type="ECO:0000313" key="1">
    <source>
        <dbReference type="EMBL" id="GFE25714.1"/>
    </source>
</evidence>
<reference evidence="1 2" key="1">
    <citation type="submission" date="2019-12" db="EMBL/GenBank/DDBJ databases">
        <title>Whole genome shotgun sequence of Streptomyces libani subsp. libani NBRC 13452.</title>
        <authorList>
            <person name="Ichikawa N."/>
            <person name="Kimura A."/>
            <person name="Kitahashi Y."/>
            <person name="Komaki H."/>
            <person name="Tamura T."/>
        </authorList>
    </citation>
    <scope>NUCLEOTIDE SEQUENCE [LARGE SCALE GENOMIC DNA]</scope>
    <source>
        <strain evidence="1 2">NBRC 13452</strain>
    </source>
</reference>